<accession>A0A382R002</accession>
<protein>
    <recommendedName>
        <fullName evidence="2">Glycosyltransferase 2-like domain-containing protein</fullName>
    </recommendedName>
</protein>
<dbReference type="CDD" id="cd00761">
    <property type="entry name" value="Glyco_tranf_GTA_type"/>
    <property type="match status" value="1"/>
</dbReference>
<organism evidence="1">
    <name type="scientific">marine metagenome</name>
    <dbReference type="NCBI Taxonomy" id="408172"/>
    <lineage>
        <taxon>unclassified sequences</taxon>
        <taxon>metagenomes</taxon>
        <taxon>ecological metagenomes</taxon>
    </lineage>
</organism>
<feature type="non-terminal residue" evidence="1">
    <location>
        <position position="75"/>
    </location>
</feature>
<dbReference type="Gene3D" id="3.90.550.10">
    <property type="entry name" value="Spore Coat Polysaccharide Biosynthesis Protein SpsA, Chain A"/>
    <property type="match status" value="1"/>
</dbReference>
<sequence>MQSYKSWLSCECIDEVVIVDWGSDVPISEQLEQHDKLKIVQINREHAKYWAFSQAYNTAARFSGGDLYVVMNADE</sequence>
<gene>
    <name evidence="1" type="ORF">METZ01_LOCUS343421</name>
</gene>
<dbReference type="SUPFAM" id="SSF53448">
    <property type="entry name" value="Nucleotide-diphospho-sugar transferases"/>
    <property type="match status" value="1"/>
</dbReference>
<evidence type="ECO:0008006" key="2">
    <source>
        <dbReference type="Google" id="ProtNLM"/>
    </source>
</evidence>
<dbReference type="InterPro" id="IPR029044">
    <property type="entry name" value="Nucleotide-diphossugar_trans"/>
</dbReference>
<name>A0A382R002_9ZZZZ</name>
<dbReference type="AlphaFoldDB" id="A0A382R002"/>
<dbReference type="EMBL" id="UINC01117850">
    <property type="protein sequence ID" value="SVC90567.1"/>
    <property type="molecule type" value="Genomic_DNA"/>
</dbReference>
<reference evidence="1" key="1">
    <citation type="submission" date="2018-05" db="EMBL/GenBank/DDBJ databases">
        <authorList>
            <person name="Lanie J.A."/>
            <person name="Ng W.-L."/>
            <person name="Kazmierczak K.M."/>
            <person name="Andrzejewski T.M."/>
            <person name="Davidsen T.M."/>
            <person name="Wayne K.J."/>
            <person name="Tettelin H."/>
            <person name="Glass J.I."/>
            <person name="Rusch D."/>
            <person name="Podicherti R."/>
            <person name="Tsui H.-C.T."/>
            <person name="Winkler M.E."/>
        </authorList>
    </citation>
    <scope>NUCLEOTIDE SEQUENCE</scope>
</reference>
<evidence type="ECO:0000313" key="1">
    <source>
        <dbReference type="EMBL" id="SVC90567.1"/>
    </source>
</evidence>
<proteinExistence type="predicted"/>